<dbReference type="InterPro" id="IPR018785">
    <property type="entry name" value="CDPF1_dom"/>
</dbReference>
<organism evidence="4 5">
    <name type="scientific">Meloidogyne floridensis</name>
    <dbReference type="NCBI Taxonomy" id="298350"/>
    <lineage>
        <taxon>Eukaryota</taxon>
        <taxon>Metazoa</taxon>
        <taxon>Ecdysozoa</taxon>
        <taxon>Nematoda</taxon>
        <taxon>Chromadorea</taxon>
        <taxon>Rhabditida</taxon>
        <taxon>Tylenchina</taxon>
        <taxon>Tylenchomorpha</taxon>
        <taxon>Tylenchoidea</taxon>
        <taxon>Meloidogynidae</taxon>
        <taxon>Meloidogyninae</taxon>
        <taxon>Meloidogyne</taxon>
    </lineage>
</organism>
<evidence type="ECO:0000256" key="1">
    <source>
        <dbReference type="ARBA" id="ARBA00007917"/>
    </source>
</evidence>
<dbReference type="PRINTS" id="PR01995">
    <property type="entry name" value="UPF0595"/>
</dbReference>
<evidence type="ECO:0000259" key="3">
    <source>
        <dbReference type="Pfam" id="PF10170"/>
    </source>
</evidence>
<comment type="similarity">
    <text evidence="1">Belongs to the CDPF1 family.</text>
</comment>
<evidence type="ECO:0000313" key="4">
    <source>
        <dbReference type="Proteomes" id="UP000887560"/>
    </source>
</evidence>
<feature type="domain" description="Cysteine-rich DPF motif" evidence="3">
    <location>
        <begin position="24"/>
        <end position="122"/>
    </location>
</feature>
<dbReference type="Proteomes" id="UP000887560">
    <property type="component" value="Unplaced"/>
</dbReference>
<dbReference type="WBParaSite" id="scf7180000418913.g3100">
    <property type="protein sequence ID" value="scf7180000418913.g3100"/>
    <property type="gene ID" value="scf7180000418913.g3100"/>
</dbReference>
<evidence type="ECO:0000313" key="5">
    <source>
        <dbReference type="WBParaSite" id="scf7180000418913.g3100"/>
    </source>
</evidence>
<proteinExistence type="inferred from homology"/>
<keyword evidence="4" id="KW-1185">Reference proteome</keyword>
<accession>A0A915NI70</accession>
<dbReference type="InterPro" id="IPR042426">
    <property type="entry name" value="CDPF1"/>
</dbReference>
<name>A0A915NI70_9BILA</name>
<reference evidence="5" key="1">
    <citation type="submission" date="2022-11" db="UniProtKB">
        <authorList>
            <consortium name="WormBaseParasite"/>
        </authorList>
    </citation>
    <scope>IDENTIFICATION</scope>
</reference>
<protein>
    <recommendedName>
        <fullName evidence="2">Cysteine-rich DPF motif domain-containing protein 1</fullName>
    </recommendedName>
</protein>
<evidence type="ECO:0000256" key="2">
    <source>
        <dbReference type="ARBA" id="ARBA00014801"/>
    </source>
</evidence>
<dbReference type="PANTHER" id="PTHR31849:SF1">
    <property type="entry name" value="CYSTEINE-RICH DPF MOTIF DOMAIN-CONTAINING PROTEIN 1"/>
    <property type="match status" value="1"/>
</dbReference>
<dbReference type="AlphaFoldDB" id="A0A915NI70"/>
<dbReference type="Pfam" id="PF10170">
    <property type="entry name" value="C6_DPF"/>
    <property type="match status" value="1"/>
</dbReference>
<dbReference type="PANTHER" id="PTHR31849">
    <property type="entry name" value="CYSTEINE-RICH PDF MOTIF DOMAIN-CONTAINING PROTEIN 1"/>
    <property type="match status" value="1"/>
</dbReference>
<sequence length="258" mass="28330">MSSKFAENAIIGTSSEYPSNSTDFFCVNCKLSVKCRYGKLELEKAGCEEECFYMRNPFEPPDFHKSQRDYAIDDFLVIGANCYICNQQICVDEECSLFYKNTYCLNCVWREKHSFPAELLSDMGLTHVVLFHVRWGNIALQPMDYGLGGGYGGRLNNGAYGLYAAASKLCADTVDCYSGQICQAGRCIFQTAGIGYPEVGYGSPYGRGSLYGYGLGGFYSPYFGMNSFSFSACGSIGCPFGLNCMPGRCLGTIPPFLG</sequence>